<evidence type="ECO:0000313" key="2">
    <source>
        <dbReference type="Proteomes" id="UP000228781"/>
    </source>
</evidence>
<dbReference type="EMBL" id="PFSK01000022">
    <property type="protein sequence ID" value="PJC22729.1"/>
    <property type="molecule type" value="Genomic_DNA"/>
</dbReference>
<evidence type="ECO:0000313" key="1">
    <source>
        <dbReference type="EMBL" id="PJC22729.1"/>
    </source>
</evidence>
<name>A0A2M8EJ01_UNCKA</name>
<dbReference type="AlphaFoldDB" id="A0A2M8EJ01"/>
<accession>A0A2M8EJ01</accession>
<comment type="caution">
    <text evidence="1">The sequence shown here is derived from an EMBL/GenBank/DDBJ whole genome shotgun (WGS) entry which is preliminary data.</text>
</comment>
<protein>
    <submittedName>
        <fullName evidence="1">Uncharacterized protein</fullName>
    </submittedName>
</protein>
<reference evidence="2" key="1">
    <citation type="submission" date="2017-09" db="EMBL/GenBank/DDBJ databases">
        <title>Depth-based differentiation of microbial function through sediment-hosted aquifers and enrichment of novel symbionts in the deep terrestrial subsurface.</title>
        <authorList>
            <person name="Probst A.J."/>
            <person name="Ladd B."/>
            <person name="Jarett J.K."/>
            <person name="Geller-Mcgrath D.E."/>
            <person name="Sieber C.M.K."/>
            <person name="Emerson J.B."/>
            <person name="Anantharaman K."/>
            <person name="Thomas B.C."/>
            <person name="Malmstrom R."/>
            <person name="Stieglmeier M."/>
            <person name="Klingl A."/>
            <person name="Woyke T."/>
            <person name="Ryan C.M."/>
            <person name="Banfield J.F."/>
        </authorList>
    </citation>
    <scope>NUCLEOTIDE SEQUENCE [LARGE SCALE GENOMIC DNA]</scope>
</reference>
<organism evidence="1 2">
    <name type="scientific">candidate division WWE3 bacterium CG_4_9_14_0_2_um_filter_48_10</name>
    <dbReference type="NCBI Taxonomy" id="1975078"/>
    <lineage>
        <taxon>Bacteria</taxon>
        <taxon>Katanobacteria</taxon>
    </lineage>
</organism>
<dbReference type="Proteomes" id="UP000228781">
    <property type="component" value="Unassembled WGS sequence"/>
</dbReference>
<gene>
    <name evidence="1" type="ORF">CO059_01785</name>
</gene>
<proteinExistence type="predicted"/>
<sequence length="106" mass="12097">MALDDLLCLQYVIRDSLPFLKSEKQEETKLLVTRIWIEKQVEAIEKVTENVRAGNSEVLERLREEGTVPSLKKVLESIRSGEVRSLAELYTRFGAYPGVAYLIILS</sequence>